<accession>A0A1G5MBV2</accession>
<dbReference type="Pfam" id="PF22780">
    <property type="entry name" value="HI0933_like_1st"/>
    <property type="match status" value="1"/>
</dbReference>
<dbReference type="EMBL" id="FMWB01000001">
    <property type="protein sequence ID" value="SCZ21859.1"/>
    <property type="molecule type" value="Genomic_DNA"/>
</dbReference>
<organism evidence="6 7">
    <name type="scientific">Pseudomonas oryzihabitans</name>
    <dbReference type="NCBI Taxonomy" id="47885"/>
    <lineage>
        <taxon>Bacteria</taxon>
        <taxon>Pseudomonadati</taxon>
        <taxon>Pseudomonadota</taxon>
        <taxon>Gammaproteobacteria</taxon>
        <taxon>Pseudomonadales</taxon>
        <taxon>Pseudomonadaceae</taxon>
        <taxon>Pseudomonas</taxon>
    </lineage>
</organism>
<evidence type="ECO:0000313" key="6">
    <source>
        <dbReference type="EMBL" id="SCZ21859.1"/>
    </source>
</evidence>
<comment type="caution">
    <text evidence="6">The sequence shown here is derived from an EMBL/GenBank/DDBJ whole genome shotgun (WGS) entry which is preliminary data.</text>
</comment>
<gene>
    <name evidence="6" type="ORF">SAMN05216279_101441</name>
</gene>
<dbReference type="InterPro" id="IPR057661">
    <property type="entry name" value="RsdA/BaiN/AoA(So)_Rossmann"/>
</dbReference>
<sequence>MFDTQVIIIGAGAAGLMCALSAAARGRRVLVLDHANKAGKKILMSGGGRCNFTNLYCEPANFLSQNAHFCKSALARYTQWDFIALVAKHGVPYHEKKLGQLFCDNKASDILALLLDECEQGGVDIRLNTSVQEIARLDPGGYQLQTSLGPVRGESLVIATGGLSIPTLGATGFGYQVARQFGHQLLPTRAGLVPFTITDPQLKEFCSALSGTAVEDCRISCNGQSFVENLLFTHRGLSGPAILQISSYWQPGDSLSIDLLPHLDLAQWLAEQRQARPNSELKTLLGELFTKKMATLLADSWFQSRPLKQYTPDELKVIAARLHDWQLVPAGTEGYRTAEVTLGGVDTREVSSKTLESLKSPGLYFIGEVLDVTGHLGGFNFQWAWASGYAAAQYV</sequence>
<dbReference type="InterPro" id="IPR004792">
    <property type="entry name" value="BaiN-like"/>
</dbReference>
<dbReference type="InterPro" id="IPR055178">
    <property type="entry name" value="RsdA/BaiN/AoA(So)-like_dom"/>
</dbReference>
<evidence type="ECO:0000259" key="5">
    <source>
        <dbReference type="Pfam" id="PF22780"/>
    </source>
</evidence>
<evidence type="ECO:0000256" key="3">
    <source>
        <dbReference type="ARBA" id="ARBA00022827"/>
    </source>
</evidence>
<dbReference type="AlphaFoldDB" id="A0A1G5MBV2"/>
<dbReference type="InterPro" id="IPR036188">
    <property type="entry name" value="FAD/NAD-bd_sf"/>
</dbReference>
<dbReference type="Gene3D" id="1.10.8.260">
    <property type="entry name" value="HI0933 insert domain-like"/>
    <property type="match status" value="1"/>
</dbReference>
<protein>
    <recommendedName>
        <fullName evidence="8">Aminoacetone oxidase family FAD-binding enzyme</fullName>
    </recommendedName>
</protein>
<dbReference type="NCBIfam" id="TIGR00275">
    <property type="entry name" value="aminoacetone oxidase family FAD-binding enzyme"/>
    <property type="match status" value="1"/>
</dbReference>
<dbReference type="PANTHER" id="PTHR42887:SF2">
    <property type="entry name" value="OS12G0638800 PROTEIN"/>
    <property type="match status" value="1"/>
</dbReference>
<dbReference type="RefSeq" id="WP_027599764.1">
    <property type="nucleotide sequence ID" value="NZ_FMWB01000001.1"/>
</dbReference>
<evidence type="ECO:0000313" key="7">
    <source>
        <dbReference type="Proteomes" id="UP000183046"/>
    </source>
</evidence>
<dbReference type="PRINTS" id="PR00411">
    <property type="entry name" value="PNDRDTASEI"/>
</dbReference>
<name>A0A1G5MBV2_9PSED</name>
<comment type="cofactor">
    <cofactor evidence="1">
        <name>FAD</name>
        <dbReference type="ChEBI" id="CHEBI:57692"/>
    </cofactor>
</comment>
<dbReference type="SUPFAM" id="SSF160996">
    <property type="entry name" value="HI0933 insert domain-like"/>
    <property type="match status" value="1"/>
</dbReference>
<dbReference type="Gene3D" id="3.50.50.60">
    <property type="entry name" value="FAD/NAD(P)-binding domain"/>
    <property type="match status" value="1"/>
</dbReference>
<keyword evidence="3" id="KW-0274">FAD</keyword>
<dbReference type="eggNOG" id="COG2081">
    <property type="taxonomic scope" value="Bacteria"/>
</dbReference>
<evidence type="ECO:0000256" key="2">
    <source>
        <dbReference type="ARBA" id="ARBA00022630"/>
    </source>
</evidence>
<evidence type="ECO:0008006" key="8">
    <source>
        <dbReference type="Google" id="ProtNLM"/>
    </source>
</evidence>
<dbReference type="Pfam" id="PF03486">
    <property type="entry name" value="HI0933_like"/>
    <property type="match status" value="1"/>
</dbReference>
<dbReference type="InterPro" id="IPR023166">
    <property type="entry name" value="BaiN-like_dom_sf"/>
</dbReference>
<dbReference type="PANTHER" id="PTHR42887">
    <property type="entry name" value="OS12G0638800 PROTEIN"/>
    <property type="match status" value="1"/>
</dbReference>
<feature type="domain" description="RsdA/BaiN/AoA(So)-like insert" evidence="5">
    <location>
        <begin position="189"/>
        <end position="340"/>
    </location>
</feature>
<evidence type="ECO:0000259" key="4">
    <source>
        <dbReference type="Pfam" id="PF03486"/>
    </source>
</evidence>
<feature type="domain" description="RsdA/BaiN/AoA(So)-like Rossmann fold-like" evidence="4">
    <location>
        <begin position="5"/>
        <end position="393"/>
    </location>
</feature>
<dbReference type="SUPFAM" id="SSF51905">
    <property type="entry name" value="FAD/NAD(P)-binding domain"/>
    <property type="match status" value="1"/>
</dbReference>
<dbReference type="Gene3D" id="2.40.30.10">
    <property type="entry name" value="Translation factors"/>
    <property type="match status" value="1"/>
</dbReference>
<dbReference type="OrthoDB" id="9773233at2"/>
<proteinExistence type="predicted"/>
<reference evidence="7" key="1">
    <citation type="submission" date="2016-10" db="EMBL/GenBank/DDBJ databases">
        <authorList>
            <person name="de Groot N.N."/>
        </authorList>
    </citation>
    <scope>NUCLEOTIDE SEQUENCE [LARGE SCALE GENOMIC DNA]</scope>
    <source>
        <strain evidence="7">DSM 15758</strain>
    </source>
</reference>
<dbReference type="PRINTS" id="PR00368">
    <property type="entry name" value="FADPNR"/>
</dbReference>
<dbReference type="Proteomes" id="UP000183046">
    <property type="component" value="Unassembled WGS sequence"/>
</dbReference>
<evidence type="ECO:0000256" key="1">
    <source>
        <dbReference type="ARBA" id="ARBA00001974"/>
    </source>
</evidence>
<keyword evidence="2" id="KW-0285">Flavoprotein</keyword>